<dbReference type="InterPro" id="IPR050855">
    <property type="entry name" value="NDM-1-like"/>
</dbReference>
<dbReference type="InterPro" id="IPR036866">
    <property type="entry name" value="RibonucZ/Hydroxyglut_hydro"/>
</dbReference>
<dbReference type="Proteomes" id="UP000644699">
    <property type="component" value="Unassembled WGS sequence"/>
</dbReference>
<feature type="domain" description="Metallo-beta-lactamase" evidence="1">
    <location>
        <begin position="40"/>
        <end position="252"/>
    </location>
</feature>
<reference evidence="2" key="1">
    <citation type="journal article" date="2014" name="Int. J. Syst. Evol. Microbiol.">
        <title>Complete genome sequence of Corynebacterium casei LMG S-19264T (=DSM 44701T), isolated from a smear-ripened cheese.</title>
        <authorList>
            <consortium name="US DOE Joint Genome Institute (JGI-PGF)"/>
            <person name="Walter F."/>
            <person name="Albersmeier A."/>
            <person name="Kalinowski J."/>
            <person name="Ruckert C."/>
        </authorList>
    </citation>
    <scope>NUCLEOTIDE SEQUENCE</scope>
    <source>
        <strain evidence="2">CGMCC 1.15367</strain>
    </source>
</reference>
<protein>
    <submittedName>
        <fullName evidence="2">MBL fold metallo-hydrolase</fullName>
    </submittedName>
</protein>
<evidence type="ECO:0000259" key="1">
    <source>
        <dbReference type="SMART" id="SM00849"/>
    </source>
</evidence>
<dbReference type="InterPro" id="IPR001279">
    <property type="entry name" value="Metallo-B-lactamas"/>
</dbReference>
<name>A0A916ZRU3_9HYPH</name>
<keyword evidence="3" id="KW-1185">Reference proteome</keyword>
<dbReference type="EMBL" id="BMIQ01000004">
    <property type="protein sequence ID" value="GGE09226.1"/>
    <property type="molecule type" value="Genomic_DNA"/>
</dbReference>
<proteinExistence type="predicted"/>
<accession>A0A916ZRU3</accession>
<dbReference type="SMART" id="SM00849">
    <property type="entry name" value="Lactamase_B"/>
    <property type="match status" value="1"/>
</dbReference>
<dbReference type="CDD" id="cd07721">
    <property type="entry name" value="yflN-like_MBL-fold"/>
    <property type="match status" value="1"/>
</dbReference>
<sequence length="299" mass="32402">MVQQIPLPAEASAIDPVLDAARADHTHEIAPDLAYRRLGLVNVVFVGRPGAGDRNWVLIDAGLPGTKGLIQDAARERFGAEARPSAIVLTHGHFDHVGVLEDLAAEWDAPVYAHPLEHPYLDGRAAYPPGDPSVGGGLMAAMARFFPRGPVNVGARLRALAEDGPLPVLPGWRWLHTPGHSVGHVSFWRESDRSLIVGDAFVTTAQEAAYAVAVQRPEMHGPPMYYTVEWDKAKRSVEALAALEPERVVTGHGQAMAGPAMRDALHRLAREFDTVAVPRTGRYRDAPARAEDRSAYRAP</sequence>
<evidence type="ECO:0000313" key="3">
    <source>
        <dbReference type="Proteomes" id="UP000644699"/>
    </source>
</evidence>
<dbReference type="AlphaFoldDB" id="A0A916ZRU3"/>
<gene>
    <name evidence="2" type="ORF">GCM10011390_30410</name>
</gene>
<dbReference type="PANTHER" id="PTHR42951">
    <property type="entry name" value="METALLO-BETA-LACTAMASE DOMAIN-CONTAINING"/>
    <property type="match status" value="1"/>
</dbReference>
<organism evidence="2 3">
    <name type="scientific">Aureimonas endophytica</name>
    <dbReference type="NCBI Taxonomy" id="2027858"/>
    <lineage>
        <taxon>Bacteria</taxon>
        <taxon>Pseudomonadati</taxon>
        <taxon>Pseudomonadota</taxon>
        <taxon>Alphaproteobacteria</taxon>
        <taxon>Hyphomicrobiales</taxon>
        <taxon>Aurantimonadaceae</taxon>
        <taxon>Aureimonas</taxon>
    </lineage>
</organism>
<dbReference type="RefSeq" id="WP_188909898.1">
    <property type="nucleotide sequence ID" value="NZ_BMIQ01000004.1"/>
</dbReference>
<evidence type="ECO:0000313" key="2">
    <source>
        <dbReference type="EMBL" id="GGE09226.1"/>
    </source>
</evidence>
<dbReference type="SUPFAM" id="SSF56281">
    <property type="entry name" value="Metallo-hydrolase/oxidoreductase"/>
    <property type="match status" value="1"/>
</dbReference>
<comment type="caution">
    <text evidence="2">The sequence shown here is derived from an EMBL/GenBank/DDBJ whole genome shotgun (WGS) entry which is preliminary data.</text>
</comment>
<dbReference type="PANTHER" id="PTHR42951:SF17">
    <property type="entry name" value="METALLO-BETA-LACTAMASE DOMAIN-CONTAINING PROTEIN"/>
    <property type="match status" value="1"/>
</dbReference>
<dbReference type="Pfam" id="PF00753">
    <property type="entry name" value="Lactamase_B"/>
    <property type="match status" value="1"/>
</dbReference>
<reference evidence="2" key="2">
    <citation type="submission" date="2020-09" db="EMBL/GenBank/DDBJ databases">
        <authorList>
            <person name="Sun Q."/>
            <person name="Zhou Y."/>
        </authorList>
    </citation>
    <scope>NUCLEOTIDE SEQUENCE</scope>
    <source>
        <strain evidence="2">CGMCC 1.15367</strain>
    </source>
</reference>
<dbReference type="Gene3D" id="3.60.15.10">
    <property type="entry name" value="Ribonuclease Z/Hydroxyacylglutathione hydrolase-like"/>
    <property type="match status" value="1"/>
</dbReference>